<dbReference type="PANTHER" id="PTHR43450">
    <property type="entry name" value="ASPARTYL-TRNA SYNTHETASE"/>
    <property type="match status" value="1"/>
</dbReference>
<keyword evidence="6 9" id="KW-0067">ATP-binding</keyword>
<sequence length="434" mass="50488">MERTLARDLPQHIGERVRLLGWVHHIRQLGKISFVLLRDRSGVTQAVTGEPERFGLDRIERESIVELVGRVKPEPQARQGCELELESIRVLVAPVAPLPFEVSRSKKKLNLKLDMILDHRAFALRNPEIGAVFRVQAEIVRTFQEFLRREGFLEVHTSKIIAAGTEGGTALFPIQYFEQKAYLAQSPQFYKQMLVGAGYERVFEVGFVYRAEDHATSRHINEYLSLDYEMGFIDSFLDVTRLEERLLKELVKNLGENCAEELKLLEARLPEISSIPYLHFRDALEVLRRDYNRDVSKMHDLDPEAERQLCDYAQKVHNSEFIFITHYPRRTRPFYTLWDPDDPEYTFGFDLLFRGLEVTTGSQRIHDYNLLVENIRRFGLNPESFEFYLEIFKYAVPPHGGLAIGAERLTQQFLGLANVREASLFPRDRFRLTP</sequence>
<dbReference type="AlphaFoldDB" id="A0A7C1WLC9"/>
<comment type="function">
    <text evidence="9">Catalyzes the attachment of L-aspartate to tRNA(Asp) in a two-step reaction: L-aspartate is first activated by ATP to form Asp-AMP and then transferred to the acceptor end of tRNA(Asp).</text>
</comment>
<dbReference type="EMBL" id="DSKA01000170">
    <property type="protein sequence ID" value="HEE18366.1"/>
    <property type="molecule type" value="Genomic_DNA"/>
</dbReference>
<evidence type="ECO:0000313" key="11">
    <source>
        <dbReference type="EMBL" id="HEA87170.1"/>
    </source>
</evidence>
<dbReference type="GO" id="GO:0005524">
    <property type="term" value="F:ATP binding"/>
    <property type="evidence" value="ECO:0007669"/>
    <property type="project" value="UniProtKB-UniRule"/>
</dbReference>
<gene>
    <name evidence="9 12" type="primary">aspS</name>
    <name evidence="12" type="ORF">ENP62_02300</name>
    <name evidence="11" type="ORF">ENP94_04075</name>
    <name evidence="13" type="ORF">ENS16_05670</name>
</gene>
<reference evidence="12" key="1">
    <citation type="journal article" date="2020" name="mSystems">
        <title>Genome- and Community-Level Interaction Insights into Carbon Utilization and Element Cycling Functions of Hydrothermarchaeota in Hydrothermal Sediment.</title>
        <authorList>
            <person name="Zhou Z."/>
            <person name="Liu Y."/>
            <person name="Xu W."/>
            <person name="Pan J."/>
            <person name="Luo Z.H."/>
            <person name="Li M."/>
        </authorList>
    </citation>
    <scope>NUCLEOTIDE SEQUENCE [LARGE SCALE GENOMIC DNA]</scope>
    <source>
        <strain evidence="12">SpSt-236</strain>
        <strain evidence="11">SpSt-265</strain>
        <strain evidence="13">SpSt-465</strain>
    </source>
</reference>
<dbReference type="PROSITE" id="PS50862">
    <property type="entry name" value="AA_TRNA_LIGASE_II"/>
    <property type="match status" value="1"/>
</dbReference>
<keyword evidence="3 9" id="KW-0963">Cytoplasm</keyword>
<dbReference type="GO" id="GO:0005829">
    <property type="term" value="C:cytosol"/>
    <property type="evidence" value="ECO:0007669"/>
    <property type="project" value="TreeGrafter"/>
</dbReference>
<dbReference type="HAMAP" id="MF_02075">
    <property type="entry name" value="Asp_tRNA_synth_type2"/>
    <property type="match status" value="1"/>
</dbReference>
<feature type="binding site" evidence="9">
    <location>
        <position position="357"/>
    </location>
    <ligand>
        <name>ATP</name>
        <dbReference type="ChEBI" id="CHEBI:30616"/>
    </ligand>
</feature>
<keyword evidence="8 9" id="KW-0030">Aminoacyl-tRNA synthetase</keyword>
<evidence type="ECO:0000256" key="8">
    <source>
        <dbReference type="ARBA" id="ARBA00023146"/>
    </source>
</evidence>
<dbReference type="InterPro" id="IPR012340">
    <property type="entry name" value="NA-bd_OB-fold"/>
</dbReference>
<dbReference type="InterPro" id="IPR006195">
    <property type="entry name" value="aa-tRNA-synth_II"/>
</dbReference>
<evidence type="ECO:0000256" key="6">
    <source>
        <dbReference type="ARBA" id="ARBA00022840"/>
    </source>
</evidence>
<dbReference type="Pfam" id="PF00152">
    <property type="entry name" value="tRNA-synt_2"/>
    <property type="match status" value="1"/>
</dbReference>
<feature type="binding site" evidence="9">
    <location>
        <position position="166"/>
    </location>
    <ligand>
        <name>L-aspartate</name>
        <dbReference type="ChEBI" id="CHEBI:29991"/>
    </ligand>
</feature>
<dbReference type="GO" id="GO:0004815">
    <property type="term" value="F:aspartate-tRNA ligase activity"/>
    <property type="evidence" value="ECO:0007669"/>
    <property type="project" value="UniProtKB-UniRule"/>
</dbReference>
<dbReference type="NCBIfam" id="NF003483">
    <property type="entry name" value="PRK05159.1"/>
    <property type="match status" value="1"/>
</dbReference>
<feature type="domain" description="Aminoacyl-transfer RNA synthetases class-II family profile" evidence="10">
    <location>
        <begin position="133"/>
        <end position="434"/>
    </location>
</feature>
<comment type="catalytic activity">
    <reaction evidence="9">
        <text>tRNA(Asp) + L-aspartate + ATP = L-aspartyl-tRNA(Asp) + AMP + diphosphate</text>
        <dbReference type="Rhea" id="RHEA:19649"/>
        <dbReference type="Rhea" id="RHEA-COMP:9660"/>
        <dbReference type="Rhea" id="RHEA-COMP:9678"/>
        <dbReference type="ChEBI" id="CHEBI:29991"/>
        <dbReference type="ChEBI" id="CHEBI:30616"/>
        <dbReference type="ChEBI" id="CHEBI:33019"/>
        <dbReference type="ChEBI" id="CHEBI:78442"/>
        <dbReference type="ChEBI" id="CHEBI:78516"/>
        <dbReference type="ChEBI" id="CHEBI:456215"/>
        <dbReference type="EC" id="6.1.1.12"/>
    </reaction>
</comment>
<dbReference type="GO" id="GO:0006422">
    <property type="term" value="P:aspartyl-tRNA aminoacylation"/>
    <property type="evidence" value="ECO:0007669"/>
    <property type="project" value="UniProtKB-UniRule"/>
</dbReference>
<keyword evidence="4 9" id="KW-0436">Ligase</keyword>
<feature type="region of interest" description="Aspartate" evidence="9">
    <location>
        <begin position="188"/>
        <end position="191"/>
    </location>
</feature>
<name>A0A7C1WLC9_UNCW3</name>
<dbReference type="GO" id="GO:0017101">
    <property type="term" value="C:aminoacyl-tRNA synthetase multienzyme complex"/>
    <property type="evidence" value="ECO:0007669"/>
    <property type="project" value="TreeGrafter"/>
</dbReference>
<dbReference type="PANTHER" id="PTHR43450:SF1">
    <property type="entry name" value="ASPARTATE--TRNA LIGASE, CYTOPLASMIC"/>
    <property type="match status" value="1"/>
</dbReference>
<evidence type="ECO:0000256" key="1">
    <source>
        <dbReference type="ARBA" id="ARBA00004496"/>
    </source>
</evidence>
<keyword evidence="5 9" id="KW-0547">Nucleotide-binding</keyword>
<dbReference type="SUPFAM" id="SSF50249">
    <property type="entry name" value="Nucleic acid-binding proteins"/>
    <property type="match status" value="1"/>
</dbReference>
<dbReference type="GO" id="GO:0003723">
    <property type="term" value="F:RNA binding"/>
    <property type="evidence" value="ECO:0007669"/>
    <property type="project" value="TreeGrafter"/>
</dbReference>
<dbReference type="EMBL" id="DSLG01000004">
    <property type="protein sequence ID" value="HEA87170.1"/>
    <property type="molecule type" value="Genomic_DNA"/>
</dbReference>
<comment type="similarity">
    <text evidence="2 9">Belongs to the class-II aminoacyl-tRNA synthetase family. Type 2 subfamily.</text>
</comment>
<dbReference type="PRINTS" id="PR01042">
    <property type="entry name" value="TRNASYNTHASP"/>
</dbReference>
<evidence type="ECO:0000256" key="7">
    <source>
        <dbReference type="ARBA" id="ARBA00022917"/>
    </source>
</evidence>
<feature type="binding site" evidence="9">
    <location>
        <position position="364"/>
    </location>
    <ligand>
        <name>L-aspartate</name>
        <dbReference type="ChEBI" id="CHEBI:29991"/>
    </ligand>
</feature>
<evidence type="ECO:0000256" key="4">
    <source>
        <dbReference type="ARBA" id="ARBA00022598"/>
    </source>
</evidence>
<feature type="binding site" evidence="9">
    <location>
        <position position="360"/>
    </location>
    <ligand>
        <name>L-aspartate</name>
        <dbReference type="ChEBI" id="CHEBI:29991"/>
    </ligand>
</feature>
<evidence type="ECO:0000313" key="13">
    <source>
        <dbReference type="EMBL" id="HFJ54160.1"/>
    </source>
</evidence>
<comment type="caution">
    <text evidence="9">Lacks conserved residue(s) required for the propagation of feature annotation.</text>
</comment>
<dbReference type="InterPro" id="IPR002312">
    <property type="entry name" value="Asp/Asn-tRNA-synth_IIb"/>
</dbReference>
<dbReference type="InterPro" id="IPR004364">
    <property type="entry name" value="Aa-tRNA-synt_II"/>
</dbReference>
<comment type="subunit">
    <text evidence="9">Homodimer.</text>
</comment>
<dbReference type="EC" id="6.1.1.12" evidence="9"/>
<evidence type="ECO:0000313" key="12">
    <source>
        <dbReference type="EMBL" id="HEE18366.1"/>
    </source>
</evidence>
<feature type="binding site" evidence="9">
    <location>
        <position position="210"/>
    </location>
    <ligand>
        <name>L-aspartate</name>
        <dbReference type="ChEBI" id="CHEBI:29991"/>
    </ligand>
</feature>
<dbReference type="InterPro" id="IPR004523">
    <property type="entry name" value="Asp-tRNA_synthase_2"/>
</dbReference>
<evidence type="ECO:0000256" key="3">
    <source>
        <dbReference type="ARBA" id="ARBA00022490"/>
    </source>
</evidence>
<dbReference type="Gene3D" id="3.30.930.10">
    <property type="entry name" value="Bira Bifunctional Protein, Domain 2"/>
    <property type="match status" value="1"/>
</dbReference>
<evidence type="ECO:0000259" key="10">
    <source>
        <dbReference type="PROSITE" id="PS50862"/>
    </source>
</evidence>
<dbReference type="InterPro" id="IPR045864">
    <property type="entry name" value="aa-tRNA-synth_II/BPL/LPL"/>
</dbReference>
<comment type="caution">
    <text evidence="12">The sequence shown here is derived from an EMBL/GenBank/DDBJ whole genome shotgun (WGS) entry which is preliminary data.</text>
</comment>
<feature type="binding site" evidence="9">
    <location>
        <begin position="405"/>
        <end position="408"/>
    </location>
    <ligand>
        <name>ATP</name>
        <dbReference type="ChEBI" id="CHEBI:30616"/>
    </ligand>
</feature>
<dbReference type="EMBL" id="DSTU01000007">
    <property type="protein sequence ID" value="HFJ54160.1"/>
    <property type="molecule type" value="Genomic_DNA"/>
</dbReference>
<organism evidence="12">
    <name type="scientific">candidate division WOR-3 bacterium</name>
    <dbReference type="NCBI Taxonomy" id="2052148"/>
    <lineage>
        <taxon>Bacteria</taxon>
        <taxon>Bacteria division WOR-3</taxon>
    </lineage>
</organism>
<keyword evidence="7 9" id="KW-0648">Protein biosynthesis</keyword>
<dbReference type="InterPro" id="IPR004365">
    <property type="entry name" value="NA-bd_OB_tRNA"/>
</dbReference>
<protein>
    <recommendedName>
        <fullName evidence="9">Aspartate--tRNA ligase</fullName>
        <ecNumber evidence="9">6.1.1.12</ecNumber>
    </recommendedName>
    <alternativeName>
        <fullName evidence="9">Aspartyl-tRNA synthetase</fullName>
        <shortName evidence="9">AspRS</shortName>
    </alternativeName>
</protein>
<accession>A0A7C1WLC9</accession>
<dbReference type="SUPFAM" id="SSF55681">
    <property type="entry name" value="Class II aaRS and biotin synthetases"/>
    <property type="match status" value="1"/>
</dbReference>
<evidence type="ECO:0000256" key="5">
    <source>
        <dbReference type="ARBA" id="ARBA00022741"/>
    </source>
</evidence>
<dbReference type="NCBIfam" id="TIGR00458">
    <property type="entry name" value="aspS_nondisc"/>
    <property type="match status" value="1"/>
</dbReference>
<dbReference type="FunFam" id="3.30.930.10:FF:000038">
    <property type="entry name" value="Aspartate--tRNA ligase"/>
    <property type="match status" value="1"/>
</dbReference>
<dbReference type="Pfam" id="PF01336">
    <property type="entry name" value="tRNA_anti-codon"/>
    <property type="match status" value="1"/>
</dbReference>
<evidence type="ECO:0000256" key="9">
    <source>
        <dbReference type="HAMAP-Rule" id="MF_02075"/>
    </source>
</evidence>
<dbReference type="Gene3D" id="2.40.50.140">
    <property type="entry name" value="Nucleic acid-binding proteins"/>
    <property type="match status" value="1"/>
</dbReference>
<comment type="subcellular location">
    <subcellularLocation>
        <location evidence="1 9">Cytoplasm</location>
    </subcellularLocation>
</comment>
<evidence type="ECO:0000256" key="2">
    <source>
        <dbReference type="ARBA" id="ARBA00005312"/>
    </source>
</evidence>
<feature type="binding site" evidence="9">
    <location>
        <begin position="210"/>
        <end position="212"/>
    </location>
    <ligand>
        <name>ATP</name>
        <dbReference type="ChEBI" id="CHEBI:30616"/>
    </ligand>
</feature>
<proteinExistence type="inferred from homology"/>